<evidence type="ECO:0000256" key="2">
    <source>
        <dbReference type="SAM" id="Phobius"/>
    </source>
</evidence>
<dbReference type="GO" id="GO:0016020">
    <property type="term" value="C:membrane"/>
    <property type="evidence" value="ECO:0007669"/>
    <property type="project" value="UniProtKB-UniRule"/>
</dbReference>
<dbReference type="NCBIfam" id="TIGR02228">
    <property type="entry name" value="sigpep_I_arch"/>
    <property type="match status" value="1"/>
</dbReference>
<keyword evidence="3" id="KW-0732">Signal</keyword>
<dbReference type="GO" id="GO:0009003">
    <property type="term" value="F:signal peptidase activity"/>
    <property type="evidence" value="ECO:0007669"/>
    <property type="project" value="UniProtKB-EC"/>
</dbReference>
<evidence type="ECO:0000256" key="3">
    <source>
        <dbReference type="SAM" id="SignalP"/>
    </source>
</evidence>
<dbReference type="GO" id="GO:0004252">
    <property type="term" value="F:serine-type endopeptidase activity"/>
    <property type="evidence" value="ECO:0007669"/>
    <property type="project" value="UniProtKB-UniRule"/>
</dbReference>
<dbReference type="PANTHER" id="PTHR10806:SF6">
    <property type="entry name" value="SIGNAL PEPTIDASE COMPLEX CATALYTIC SUBUNIT SEC11"/>
    <property type="match status" value="1"/>
</dbReference>
<gene>
    <name evidence="4" type="ORF">FLK61_38125</name>
</gene>
<evidence type="ECO:0000256" key="1">
    <source>
        <dbReference type="NCBIfam" id="TIGR02228"/>
    </source>
</evidence>
<keyword evidence="2" id="KW-1133">Transmembrane helix</keyword>
<protein>
    <recommendedName>
        <fullName evidence="1">Signal peptidase I</fullName>
        <ecNumber evidence="1">3.4.21.89</ecNumber>
    </recommendedName>
</protein>
<sequence length="165" mass="17809">MSKNVRSTMMTLLVSFLALAAIVASVLVLSPLSGSVVISDSMDNSVPKWSIVFTKPVTLSQVASGDIILFTDAGVGQNVLHRVLEVDVTSQTIKTKGDANTLVDQYPVTPDRLNGAYVTHLPYVGYVVNLVQPYLYFLILLSLASFVTVLAIPSRKQRPEVNAVS</sequence>
<reference evidence="5" key="1">
    <citation type="submission" date="2019-07" db="EMBL/GenBank/DDBJ databases">
        <title>Bacillus alkalisoli sp. nov. isolated from saline soil.</title>
        <authorList>
            <person name="Sun J.-Q."/>
            <person name="Xu L."/>
        </authorList>
    </citation>
    <scope>NUCLEOTIDE SEQUENCE [LARGE SCALE GENOMIC DNA]</scope>
    <source>
        <strain evidence="5">M4U3P1</strain>
    </source>
</reference>
<keyword evidence="2" id="KW-0812">Transmembrane</keyword>
<dbReference type="EC" id="3.4.21.89" evidence="1"/>
<organism evidence="4 5">
    <name type="scientific">Paenalkalicoccus suaedae</name>
    <dbReference type="NCBI Taxonomy" id="2592382"/>
    <lineage>
        <taxon>Bacteria</taxon>
        <taxon>Bacillati</taxon>
        <taxon>Bacillota</taxon>
        <taxon>Bacilli</taxon>
        <taxon>Bacillales</taxon>
        <taxon>Bacillaceae</taxon>
        <taxon>Paenalkalicoccus</taxon>
    </lineage>
</organism>
<dbReference type="RefSeq" id="WP_176010426.1">
    <property type="nucleotide sequence ID" value="NZ_CP041372.2"/>
</dbReference>
<dbReference type="InterPro" id="IPR001733">
    <property type="entry name" value="Peptidase_S26B"/>
</dbReference>
<keyword evidence="2" id="KW-0472">Membrane</keyword>
<evidence type="ECO:0000313" key="5">
    <source>
        <dbReference type="Proteomes" id="UP000318138"/>
    </source>
</evidence>
<name>A0A859FH50_9BACI</name>
<feature type="transmembrane region" description="Helical" evidence="2">
    <location>
        <begin position="134"/>
        <end position="152"/>
    </location>
</feature>
<proteinExistence type="predicted"/>
<dbReference type="EMBL" id="CP041372">
    <property type="protein sequence ID" value="QKS72449.1"/>
    <property type="molecule type" value="Genomic_DNA"/>
</dbReference>
<dbReference type="KEGG" id="psua:FLK61_38125"/>
<dbReference type="Proteomes" id="UP000318138">
    <property type="component" value="Chromosome"/>
</dbReference>
<feature type="chain" id="PRO_5032774624" description="Signal peptidase I" evidence="3">
    <location>
        <begin position="21"/>
        <end position="165"/>
    </location>
</feature>
<dbReference type="GO" id="GO:0006465">
    <property type="term" value="P:signal peptide processing"/>
    <property type="evidence" value="ECO:0007669"/>
    <property type="project" value="UniProtKB-UniRule"/>
</dbReference>
<dbReference type="PANTHER" id="PTHR10806">
    <property type="entry name" value="SIGNAL PEPTIDASE COMPLEX CATALYTIC SUBUNIT SEC11"/>
    <property type="match status" value="1"/>
</dbReference>
<dbReference type="AlphaFoldDB" id="A0A859FH50"/>
<feature type="signal peptide" evidence="3">
    <location>
        <begin position="1"/>
        <end position="20"/>
    </location>
</feature>
<accession>A0A859FH50</accession>
<keyword evidence="4" id="KW-0378">Hydrolase</keyword>
<keyword evidence="5" id="KW-1185">Reference proteome</keyword>
<evidence type="ECO:0000313" key="4">
    <source>
        <dbReference type="EMBL" id="QKS72449.1"/>
    </source>
</evidence>